<evidence type="ECO:0000259" key="4">
    <source>
        <dbReference type="PROSITE" id="PS51879"/>
    </source>
</evidence>
<keyword evidence="2" id="KW-0539">Nucleus</keyword>
<dbReference type="GO" id="GO:0005634">
    <property type="term" value="C:nucleus"/>
    <property type="evidence" value="ECO:0007669"/>
    <property type="project" value="UniProtKB-SubCell"/>
</dbReference>
<dbReference type="InterPro" id="IPR022003">
    <property type="entry name" value="RST"/>
</dbReference>
<accession>A0A2P2LM64</accession>
<protein>
    <submittedName>
        <fullName evidence="5">Uncharacterized protein MANES_10G069300</fullName>
    </submittedName>
</protein>
<dbReference type="Pfam" id="PF12174">
    <property type="entry name" value="RST"/>
    <property type="match status" value="1"/>
</dbReference>
<evidence type="ECO:0000256" key="1">
    <source>
        <dbReference type="ARBA" id="ARBA00004123"/>
    </source>
</evidence>
<comment type="subcellular location">
    <subcellularLocation>
        <location evidence="1">Nucleus</location>
    </subcellularLocation>
</comment>
<dbReference type="PROSITE" id="PS51879">
    <property type="entry name" value="RST"/>
    <property type="match status" value="1"/>
</dbReference>
<proteinExistence type="predicted"/>
<feature type="region of interest" description="Disordered" evidence="3">
    <location>
        <begin position="1"/>
        <end position="30"/>
    </location>
</feature>
<reference evidence="5" key="1">
    <citation type="submission" date="2018-02" db="EMBL/GenBank/DDBJ databases">
        <title>Rhizophora mucronata_Transcriptome.</title>
        <authorList>
            <person name="Meera S.P."/>
            <person name="Sreeshan A."/>
            <person name="Augustine A."/>
        </authorList>
    </citation>
    <scope>NUCLEOTIDE SEQUENCE</scope>
    <source>
        <tissue evidence="5">Leaf</tissue>
    </source>
</reference>
<name>A0A2P2LM64_RHIMU</name>
<dbReference type="EMBL" id="GGEC01038574">
    <property type="protein sequence ID" value="MBX19058.1"/>
    <property type="molecule type" value="Transcribed_RNA"/>
</dbReference>
<dbReference type="InterPro" id="IPR044964">
    <property type="entry name" value="RCD1/SRO1-5"/>
</dbReference>
<dbReference type="AlphaFoldDB" id="A0A2P2LM64"/>
<evidence type="ECO:0000256" key="2">
    <source>
        <dbReference type="ARBA" id="ARBA00023242"/>
    </source>
</evidence>
<dbReference type="PANTHER" id="PTHR32263">
    <property type="entry name" value="INACTIVE POLY [ADP-RIBOSE] POLYMERASE SRO4-RELATED"/>
    <property type="match status" value="1"/>
</dbReference>
<evidence type="ECO:0000256" key="3">
    <source>
        <dbReference type="SAM" id="MobiDB-lite"/>
    </source>
</evidence>
<organism evidence="5">
    <name type="scientific">Rhizophora mucronata</name>
    <name type="common">Asiatic mangrove</name>
    <dbReference type="NCBI Taxonomy" id="61149"/>
    <lineage>
        <taxon>Eukaryota</taxon>
        <taxon>Viridiplantae</taxon>
        <taxon>Streptophyta</taxon>
        <taxon>Embryophyta</taxon>
        <taxon>Tracheophyta</taxon>
        <taxon>Spermatophyta</taxon>
        <taxon>Magnoliopsida</taxon>
        <taxon>eudicotyledons</taxon>
        <taxon>Gunneridae</taxon>
        <taxon>Pentapetalae</taxon>
        <taxon>rosids</taxon>
        <taxon>fabids</taxon>
        <taxon>Malpighiales</taxon>
        <taxon>Rhizophoraceae</taxon>
        <taxon>Rhizophora</taxon>
    </lineage>
</organism>
<evidence type="ECO:0000313" key="5">
    <source>
        <dbReference type="EMBL" id="MBX19058.1"/>
    </source>
</evidence>
<sequence>MLSERQAASGSGVFLGKAPTLSPSSTKTPRSPWMPFPMLFAAISNKVPRKDMALVTYHYGLFRAKKISRENFVKRLRLIVGDSLLRSTIMKLQCKVPANCLREDPKATEQGSTVSD</sequence>
<feature type="domain" description="RST" evidence="4">
    <location>
        <begin position="27"/>
        <end position="98"/>
    </location>
</feature>
<dbReference type="PANTHER" id="PTHR32263:SF24">
    <property type="entry name" value="PARP CATALYTIC DOMAIN-CONTAINING PROTEIN"/>
    <property type="match status" value="1"/>
</dbReference>